<gene>
    <name evidence="1" type="ORF">RDI58_021344</name>
</gene>
<evidence type="ECO:0000313" key="2">
    <source>
        <dbReference type="Proteomes" id="UP001371456"/>
    </source>
</evidence>
<protein>
    <recommendedName>
        <fullName evidence="3">Reverse transcriptase</fullName>
    </recommendedName>
</protein>
<comment type="caution">
    <text evidence="1">The sequence shown here is derived from an EMBL/GenBank/DDBJ whole genome shotgun (WGS) entry which is preliminary data.</text>
</comment>
<name>A0AAN8T299_SOLBU</name>
<reference evidence="1 2" key="1">
    <citation type="submission" date="2024-02" db="EMBL/GenBank/DDBJ databases">
        <title>de novo genome assembly of Solanum bulbocastanum strain 11H21.</title>
        <authorList>
            <person name="Hosaka A.J."/>
        </authorList>
    </citation>
    <scope>NUCLEOTIDE SEQUENCE [LARGE SCALE GENOMIC DNA]</scope>
    <source>
        <tissue evidence="1">Young leaves</tissue>
    </source>
</reference>
<dbReference type="EMBL" id="JBANQN010000009">
    <property type="protein sequence ID" value="KAK6779160.1"/>
    <property type="molecule type" value="Genomic_DNA"/>
</dbReference>
<keyword evidence="2" id="KW-1185">Reference proteome</keyword>
<dbReference type="AlphaFoldDB" id="A0AAN8T299"/>
<evidence type="ECO:0008006" key="3">
    <source>
        <dbReference type="Google" id="ProtNLM"/>
    </source>
</evidence>
<organism evidence="1 2">
    <name type="scientific">Solanum bulbocastanum</name>
    <name type="common">Wild potato</name>
    <dbReference type="NCBI Taxonomy" id="147425"/>
    <lineage>
        <taxon>Eukaryota</taxon>
        <taxon>Viridiplantae</taxon>
        <taxon>Streptophyta</taxon>
        <taxon>Embryophyta</taxon>
        <taxon>Tracheophyta</taxon>
        <taxon>Spermatophyta</taxon>
        <taxon>Magnoliopsida</taxon>
        <taxon>eudicotyledons</taxon>
        <taxon>Gunneridae</taxon>
        <taxon>Pentapetalae</taxon>
        <taxon>asterids</taxon>
        <taxon>lamiids</taxon>
        <taxon>Solanales</taxon>
        <taxon>Solanaceae</taxon>
        <taxon>Solanoideae</taxon>
        <taxon>Solaneae</taxon>
        <taxon>Solanum</taxon>
    </lineage>
</organism>
<sequence length="68" mass="7889">MVQLVKTEFNGKQMPKFFTSTCQVLIPKVDSPQSFSEFRPISLRNVSQKIVSKVMNDRFPNFCLLSYL</sequence>
<accession>A0AAN8T299</accession>
<evidence type="ECO:0000313" key="1">
    <source>
        <dbReference type="EMBL" id="KAK6779160.1"/>
    </source>
</evidence>
<proteinExistence type="predicted"/>
<dbReference type="Proteomes" id="UP001371456">
    <property type="component" value="Unassembled WGS sequence"/>
</dbReference>